<comment type="caution">
    <text evidence="2">The sequence shown here is derived from an EMBL/GenBank/DDBJ whole genome shotgun (WGS) entry which is preliminary data.</text>
</comment>
<keyword evidence="1" id="KW-1133">Transmembrane helix</keyword>
<keyword evidence="1" id="KW-0812">Transmembrane</keyword>
<evidence type="ECO:0000313" key="3">
    <source>
        <dbReference type="Proteomes" id="UP000007350"/>
    </source>
</evidence>
<gene>
    <name evidence="2" type="ORF">MOQ_004680</name>
</gene>
<feature type="transmembrane region" description="Helical" evidence="1">
    <location>
        <begin position="51"/>
        <end position="69"/>
    </location>
</feature>
<feature type="transmembrane region" description="Helical" evidence="1">
    <location>
        <begin position="114"/>
        <end position="132"/>
    </location>
</feature>
<reference evidence="2 3" key="1">
    <citation type="journal article" date="2012" name="BMC Genomics">
        <title>Comparative genomic analysis of human infective Trypanosoma cruzi lineages with the bat-restricted subspecies T. cruzi marinkellei.</title>
        <authorList>
            <person name="Franzen O."/>
            <person name="Talavera-Lopez C."/>
            <person name="Ochaya S."/>
            <person name="Butler C.E."/>
            <person name="Messenger L.A."/>
            <person name="Lewis M.D."/>
            <person name="Llewellyn M.S."/>
            <person name="Marinkelle C.J."/>
            <person name="Tyler K.M."/>
            <person name="Miles M.A."/>
            <person name="Andersson B."/>
        </authorList>
    </citation>
    <scope>NUCLEOTIDE SEQUENCE [LARGE SCALE GENOMIC DNA]</scope>
    <source>
        <strain evidence="2 3">B7</strain>
    </source>
</reference>
<dbReference type="EMBL" id="AHKC01010784">
    <property type="protein sequence ID" value="EKF31484.1"/>
    <property type="molecule type" value="Genomic_DNA"/>
</dbReference>
<keyword evidence="3" id="KW-1185">Reference proteome</keyword>
<accession>K2N0E4</accession>
<name>K2N0E4_TRYCR</name>
<dbReference type="GO" id="GO:0005783">
    <property type="term" value="C:endoplasmic reticulum"/>
    <property type="evidence" value="ECO:0007669"/>
    <property type="project" value="TreeGrafter"/>
</dbReference>
<organism evidence="2 3">
    <name type="scientific">Trypanosoma cruzi marinkellei</name>
    <dbReference type="NCBI Taxonomy" id="85056"/>
    <lineage>
        <taxon>Eukaryota</taxon>
        <taxon>Discoba</taxon>
        <taxon>Euglenozoa</taxon>
        <taxon>Kinetoplastea</taxon>
        <taxon>Metakinetoplastina</taxon>
        <taxon>Trypanosomatida</taxon>
        <taxon>Trypanosomatidae</taxon>
        <taxon>Trypanosoma</taxon>
        <taxon>Schizotrypanum</taxon>
    </lineage>
</organism>
<keyword evidence="1" id="KW-0472">Membrane</keyword>
<dbReference type="InterPro" id="IPR051085">
    <property type="entry name" value="MB_O-acyltransferase"/>
</dbReference>
<protein>
    <submittedName>
        <fullName evidence="2">Glycerol uptake protein, putative</fullName>
    </submittedName>
</protein>
<dbReference type="OrthoDB" id="10391165at2759"/>
<evidence type="ECO:0000256" key="1">
    <source>
        <dbReference type="SAM" id="Phobius"/>
    </source>
</evidence>
<dbReference type="PANTHER" id="PTHR13285">
    <property type="entry name" value="ACYLTRANSFERASE"/>
    <property type="match status" value="1"/>
</dbReference>
<dbReference type="AlphaFoldDB" id="K2N0E4"/>
<feature type="transmembrane region" description="Helical" evidence="1">
    <location>
        <begin position="144"/>
        <end position="161"/>
    </location>
</feature>
<dbReference type="GO" id="GO:0016746">
    <property type="term" value="F:acyltransferase activity"/>
    <property type="evidence" value="ECO:0007669"/>
    <property type="project" value="TreeGrafter"/>
</dbReference>
<proteinExistence type="predicted"/>
<sequence length="317" mass="36557">MLRRSPLQVEDAHLDVSTLAPLTKETSENEVNGHPAETNPDLVKSRLSLEYFLYASSLTVAVFWGFITVSEASRVHIGRDYVQPPRWKWLSKKPFNSIGYNGLGDAQWRAIDRWFWLLIALYTCFAMGSRVIRWAFFARLGVRALQIYQIILGVCFVAFLHGPEFCVPLILALMNYGFVVFSVNSGFSYRVFMAVMWLSQLTLLFFVRFFGEQLTSVFQSASNSMWSVKLRWAVVFNMYTLRMVAFNMDMYEAFQDGPAQQERAVRKHDTHCLECGFGSRRTQIVSHILFVFHPAIHPLLVAFFFFFELFTCGSFVA</sequence>
<dbReference type="Proteomes" id="UP000007350">
    <property type="component" value="Unassembled WGS sequence"/>
</dbReference>
<dbReference type="PANTHER" id="PTHR13285:SF18">
    <property type="entry name" value="PROTEIN-CYSTEINE N-PALMITOYLTRANSFERASE RASP"/>
    <property type="match status" value="1"/>
</dbReference>
<feature type="transmembrane region" description="Helical" evidence="1">
    <location>
        <begin position="191"/>
        <end position="210"/>
    </location>
</feature>
<evidence type="ECO:0000313" key="2">
    <source>
        <dbReference type="EMBL" id="EKF31484.1"/>
    </source>
</evidence>
<feature type="transmembrane region" description="Helical" evidence="1">
    <location>
        <begin position="288"/>
        <end position="307"/>
    </location>
</feature>